<evidence type="ECO:0000313" key="2">
    <source>
        <dbReference type="EMBL" id="MBB5757882.1"/>
    </source>
</evidence>
<evidence type="ECO:0000256" key="1">
    <source>
        <dbReference type="SAM" id="MobiDB-lite"/>
    </source>
</evidence>
<protein>
    <submittedName>
        <fullName evidence="2">Uncharacterized protein</fullName>
    </submittedName>
</protein>
<dbReference type="Proteomes" id="UP000583454">
    <property type="component" value="Unassembled WGS sequence"/>
</dbReference>
<keyword evidence="3" id="KW-1185">Reference proteome</keyword>
<dbReference type="EMBL" id="JACHOP010000009">
    <property type="protein sequence ID" value="MBB5757882.1"/>
    <property type="molecule type" value="Genomic_DNA"/>
</dbReference>
<proteinExistence type="predicted"/>
<organism evidence="2 3">
    <name type="scientific">Methylorubrum rhodinum</name>
    <dbReference type="NCBI Taxonomy" id="29428"/>
    <lineage>
        <taxon>Bacteria</taxon>
        <taxon>Pseudomonadati</taxon>
        <taxon>Pseudomonadota</taxon>
        <taxon>Alphaproteobacteria</taxon>
        <taxon>Hyphomicrobiales</taxon>
        <taxon>Methylobacteriaceae</taxon>
        <taxon>Methylorubrum</taxon>
    </lineage>
</organism>
<comment type="caution">
    <text evidence="2">The sequence shown here is derived from an EMBL/GenBank/DDBJ whole genome shotgun (WGS) entry which is preliminary data.</text>
</comment>
<accession>A0A840ZIK8</accession>
<dbReference type="AlphaFoldDB" id="A0A840ZIK8"/>
<dbReference type="RefSeq" id="WP_183569796.1">
    <property type="nucleotide sequence ID" value="NZ_JACHOP010000009.1"/>
</dbReference>
<feature type="region of interest" description="Disordered" evidence="1">
    <location>
        <begin position="61"/>
        <end position="86"/>
    </location>
</feature>
<evidence type="ECO:0000313" key="3">
    <source>
        <dbReference type="Proteomes" id="UP000583454"/>
    </source>
</evidence>
<reference evidence="2 3" key="1">
    <citation type="submission" date="2020-08" db="EMBL/GenBank/DDBJ databases">
        <title>Genomic Encyclopedia of Type Strains, Phase IV (KMG-IV): sequencing the most valuable type-strain genomes for metagenomic binning, comparative biology and taxonomic classification.</title>
        <authorList>
            <person name="Goeker M."/>
        </authorList>
    </citation>
    <scope>NUCLEOTIDE SEQUENCE [LARGE SCALE GENOMIC DNA]</scope>
    <source>
        <strain evidence="2 3">DSM 2163</strain>
    </source>
</reference>
<name>A0A840ZIK8_9HYPH</name>
<gene>
    <name evidence="2" type="ORF">HNR00_002598</name>
</gene>
<sequence>MRAHLGAGDHVSQPLARDMIEAFEGGALGAAVEALTLEGAMIAEGEGGSVRRSAATSASTAAVIRGDARRGPRLCGGRRHDHPDTV</sequence>